<dbReference type="AlphaFoldDB" id="A0A3B0ZQY7"/>
<evidence type="ECO:0000313" key="1">
    <source>
        <dbReference type="EMBL" id="VAW89852.1"/>
    </source>
</evidence>
<dbReference type="EMBL" id="UOFQ01000157">
    <property type="protein sequence ID" value="VAW89852.1"/>
    <property type="molecule type" value="Genomic_DNA"/>
</dbReference>
<dbReference type="GO" id="GO:0003677">
    <property type="term" value="F:DNA binding"/>
    <property type="evidence" value="ECO:0007669"/>
    <property type="project" value="UniProtKB-KW"/>
</dbReference>
<organism evidence="1">
    <name type="scientific">hydrothermal vent metagenome</name>
    <dbReference type="NCBI Taxonomy" id="652676"/>
    <lineage>
        <taxon>unclassified sequences</taxon>
        <taxon>metagenomes</taxon>
        <taxon>ecological metagenomes</taxon>
    </lineage>
</organism>
<protein>
    <submittedName>
        <fullName evidence="1">DNA-binding protein inhibitor Id-2-related protein</fullName>
    </submittedName>
</protein>
<dbReference type="Pfam" id="PF18918">
    <property type="entry name" value="DUF5669"/>
    <property type="match status" value="1"/>
</dbReference>
<dbReference type="NCBIfam" id="TIGR02647">
    <property type="entry name" value="DNA"/>
    <property type="match status" value="1"/>
</dbReference>
<gene>
    <name evidence="1" type="ORF">MNBD_GAMMA17-202</name>
</gene>
<reference evidence="1" key="1">
    <citation type="submission" date="2018-06" db="EMBL/GenBank/DDBJ databases">
        <authorList>
            <person name="Zhirakovskaya E."/>
        </authorList>
    </citation>
    <scope>NUCLEOTIDE SEQUENCE</scope>
</reference>
<accession>A0A3B0ZQY7</accession>
<name>A0A3B0ZQY7_9ZZZZ</name>
<keyword evidence="1" id="KW-0238">DNA-binding</keyword>
<proteinExistence type="predicted"/>
<sequence>MTYTNELLDELNILLQFNLETTQEGIKIHQAAGAQTIDATTRLYNKGLISQVDGGYLTDLGHIAAEHAQATHAILTPAHETPLKPVAM</sequence>
<dbReference type="InterPro" id="IPR013468">
    <property type="entry name" value="CHP02647"/>
</dbReference>